<dbReference type="InterPro" id="IPR036390">
    <property type="entry name" value="WH_DNA-bd_sf"/>
</dbReference>
<keyword evidence="4" id="KW-0804">Transcription</keyword>
<dbReference type="RefSeq" id="WP_295448820.1">
    <property type="nucleotide sequence ID" value="NZ_BAABWU010000016.1"/>
</dbReference>
<dbReference type="Gene3D" id="3.40.190.10">
    <property type="entry name" value="Periplasmic binding protein-like II"/>
    <property type="match status" value="2"/>
</dbReference>
<dbReference type="Proteomes" id="UP001441944">
    <property type="component" value="Unassembled WGS sequence"/>
</dbReference>
<dbReference type="PANTHER" id="PTHR30537">
    <property type="entry name" value="HTH-TYPE TRANSCRIPTIONAL REGULATOR"/>
    <property type="match status" value="1"/>
</dbReference>
<evidence type="ECO:0000259" key="5">
    <source>
        <dbReference type="PROSITE" id="PS50931"/>
    </source>
</evidence>
<dbReference type="Pfam" id="PF03466">
    <property type="entry name" value="LysR_substrate"/>
    <property type="match status" value="1"/>
</dbReference>
<feature type="domain" description="HTH lysR-type" evidence="5">
    <location>
        <begin position="9"/>
        <end position="66"/>
    </location>
</feature>
<keyword evidence="3" id="KW-0238">DNA-binding</keyword>
<dbReference type="PROSITE" id="PS50931">
    <property type="entry name" value="HTH_LYSR"/>
    <property type="match status" value="1"/>
</dbReference>
<proteinExistence type="inferred from homology"/>
<accession>A0ABQ0AQ16</accession>
<reference evidence="6 7" key="1">
    <citation type="submission" date="2024-04" db="EMBL/GenBank/DDBJ databases">
        <title>Draft genome sequence of Pseudophaeobacter arcticus NBRC 116598.</title>
        <authorList>
            <person name="Miyakawa T."/>
            <person name="Kusuya Y."/>
            <person name="Miura T."/>
        </authorList>
    </citation>
    <scope>NUCLEOTIDE SEQUENCE [LARGE SCALE GENOMIC DNA]</scope>
    <source>
        <strain evidence="6 7">SU-CL00105</strain>
    </source>
</reference>
<gene>
    <name evidence="6" type="ORF">NBRC116598_34180</name>
</gene>
<comment type="similarity">
    <text evidence="1">Belongs to the LysR transcriptional regulatory family.</text>
</comment>
<keyword evidence="7" id="KW-1185">Reference proteome</keyword>
<evidence type="ECO:0000256" key="3">
    <source>
        <dbReference type="ARBA" id="ARBA00023125"/>
    </source>
</evidence>
<dbReference type="EMBL" id="BAABWU010000016">
    <property type="protein sequence ID" value="GAA6197973.1"/>
    <property type="molecule type" value="Genomic_DNA"/>
</dbReference>
<dbReference type="InterPro" id="IPR005119">
    <property type="entry name" value="LysR_subst-bd"/>
</dbReference>
<evidence type="ECO:0000256" key="2">
    <source>
        <dbReference type="ARBA" id="ARBA00023015"/>
    </source>
</evidence>
<dbReference type="InterPro" id="IPR036388">
    <property type="entry name" value="WH-like_DNA-bd_sf"/>
</dbReference>
<dbReference type="PRINTS" id="PR00039">
    <property type="entry name" value="HTHLYSR"/>
</dbReference>
<dbReference type="SUPFAM" id="SSF53850">
    <property type="entry name" value="Periplasmic binding protein-like II"/>
    <property type="match status" value="1"/>
</dbReference>
<evidence type="ECO:0000256" key="1">
    <source>
        <dbReference type="ARBA" id="ARBA00009437"/>
    </source>
</evidence>
<dbReference type="InterPro" id="IPR000847">
    <property type="entry name" value="LysR_HTH_N"/>
</dbReference>
<dbReference type="SUPFAM" id="SSF46785">
    <property type="entry name" value="Winged helix' DNA-binding domain"/>
    <property type="match status" value="1"/>
</dbReference>
<keyword evidence="2" id="KW-0805">Transcription regulation</keyword>
<dbReference type="Gene3D" id="1.10.10.10">
    <property type="entry name" value="Winged helix-like DNA-binding domain superfamily/Winged helix DNA-binding domain"/>
    <property type="match status" value="1"/>
</dbReference>
<name>A0ABQ0AQ16_9RHOB</name>
<dbReference type="PANTHER" id="PTHR30537:SF26">
    <property type="entry name" value="GLYCINE CLEAVAGE SYSTEM TRANSCRIPTIONAL ACTIVATOR"/>
    <property type="match status" value="1"/>
</dbReference>
<comment type="caution">
    <text evidence="6">The sequence shown here is derived from an EMBL/GenBank/DDBJ whole genome shotgun (WGS) entry which is preliminary data.</text>
</comment>
<evidence type="ECO:0000313" key="7">
    <source>
        <dbReference type="Proteomes" id="UP001441944"/>
    </source>
</evidence>
<dbReference type="Pfam" id="PF00126">
    <property type="entry name" value="HTH_1"/>
    <property type="match status" value="1"/>
</dbReference>
<protein>
    <submittedName>
        <fullName evidence="6">LysR family transcriptional regulator</fullName>
    </submittedName>
</protein>
<sequence length="298" mass="32731">MIAPRRFLPSISSLLALEAVDRLGSASAAAEDLNLTQSAISRQLKQLEQQMEVDLIARDQMRMQLTPGGANYAKEARVILSRLAQASIKLRANPDGGSLNLSILASFGLHWLAPRLKDFVAQHPGITVNLQTHNLPFSFEAGTAQAAIHYGTRDWPGVQYLPLMPKHVLPVCAPDFLSAPLSEPADLLGYPLLHLETHPDCWEQWFALHEVSAERLQGMLFDQSSAMTQAAVHGLGIALLPTFLAESEITAGRLQLAISGAPVSLGEYFLVWPPDHADDYPLIQFRNWLVAQIATEEF</sequence>
<evidence type="ECO:0000313" key="6">
    <source>
        <dbReference type="EMBL" id="GAA6197973.1"/>
    </source>
</evidence>
<organism evidence="6 7">
    <name type="scientific">Pseudophaeobacter arcticus</name>
    <dbReference type="NCBI Taxonomy" id="385492"/>
    <lineage>
        <taxon>Bacteria</taxon>
        <taxon>Pseudomonadati</taxon>
        <taxon>Pseudomonadota</taxon>
        <taxon>Alphaproteobacteria</taxon>
        <taxon>Rhodobacterales</taxon>
        <taxon>Paracoccaceae</taxon>
        <taxon>Pseudophaeobacter</taxon>
    </lineage>
</organism>
<dbReference type="InterPro" id="IPR058163">
    <property type="entry name" value="LysR-type_TF_proteobact-type"/>
</dbReference>
<evidence type="ECO:0000256" key="4">
    <source>
        <dbReference type="ARBA" id="ARBA00023163"/>
    </source>
</evidence>